<proteinExistence type="predicted"/>
<comment type="caution">
    <text evidence="7">The sequence shown here is derived from an EMBL/GenBank/DDBJ whole genome shotgun (WGS) entry which is preliminary data.</text>
</comment>
<keyword evidence="5 6" id="KW-0472">Membrane</keyword>
<evidence type="ECO:0000256" key="3">
    <source>
        <dbReference type="ARBA" id="ARBA00022692"/>
    </source>
</evidence>
<feature type="transmembrane region" description="Helical" evidence="6">
    <location>
        <begin position="107"/>
        <end position="127"/>
    </location>
</feature>
<dbReference type="Pfam" id="PF03706">
    <property type="entry name" value="LPG_synthase_TM"/>
    <property type="match status" value="1"/>
</dbReference>
<feature type="transmembrane region" description="Helical" evidence="6">
    <location>
        <begin position="33"/>
        <end position="51"/>
    </location>
</feature>
<evidence type="ECO:0000256" key="2">
    <source>
        <dbReference type="ARBA" id="ARBA00022475"/>
    </source>
</evidence>
<protein>
    <submittedName>
        <fullName evidence="7">TIGR00374 family protein</fullName>
    </submittedName>
</protein>
<evidence type="ECO:0000256" key="5">
    <source>
        <dbReference type="ARBA" id="ARBA00023136"/>
    </source>
</evidence>
<evidence type="ECO:0000256" key="1">
    <source>
        <dbReference type="ARBA" id="ARBA00004651"/>
    </source>
</evidence>
<sequence>MAGVVGVGAVALMRREFPQVSSLSTVLRTGSPWWALVALVLGTASQLAFAYQQRVLLVAMGVPLRRRDAIALTYSSGAICMVAPAGGAVAAAYTFRHYQRRGADHAVALTVTLVSGVITVLSLLMLFGAGSVVSAGLSATTWRPLDLGASLSAVAVVALLVLGVRFRSALAVRSRKLLNRFSLFARLLRQADRALRASRAVGGRDWAAALALAAGKWVLDLACLLAVAEAFRADVGWVRVAAVYLTMQVVRQIPVTPGGIGLIEASLLAGLTTAGADAASAFAVVLGYRLITFWLVLPVGLAAHLMLRAAPVAERSTRAVRAG</sequence>
<gene>
    <name evidence="7" type="ORF">Aca07nite_39610</name>
</gene>
<dbReference type="PANTHER" id="PTHR39087:SF2">
    <property type="entry name" value="UPF0104 MEMBRANE PROTEIN MJ1595"/>
    <property type="match status" value="1"/>
</dbReference>
<feature type="transmembrane region" description="Helical" evidence="6">
    <location>
        <begin position="71"/>
        <end position="95"/>
    </location>
</feature>
<feature type="transmembrane region" description="Helical" evidence="6">
    <location>
        <begin position="286"/>
        <end position="307"/>
    </location>
</feature>
<dbReference type="NCBIfam" id="TIGR00374">
    <property type="entry name" value="flippase-like domain"/>
    <property type="match status" value="1"/>
</dbReference>
<dbReference type="PANTHER" id="PTHR39087">
    <property type="entry name" value="UPF0104 MEMBRANE PROTEIN MJ1595"/>
    <property type="match status" value="1"/>
</dbReference>
<keyword evidence="4 6" id="KW-1133">Transmembrane helix</keyword>
<evidence type="ECO:0000256" key="6">
    <source>
        <dbReference type="SAM" id="Phobius"/>
    </source>
</evidence>
<keyword evidence="2" id="KW-1003">Cell membrane</keyword>
<evidence type="ECO:0000256" key="4">
    <source>
        <dbReference type="ARBA" id="ARBA00022989"/>
    </source>
</evidence>
<organism evidence="7">
    <name type="scientific">Actinoplanes campanulatus</name>
    <dbReference type="NCBI Taxonomy" id="113559"/>
    <lineage>
        <taxon>Bacteria</taxon>
        <taxon>Bacillati</taxon>
        <taxon>Actinomycetota</taxon>
        <taxon>Actinomycetes</taxon>
        <taxon>Micromonosporales</taxon>
        <taxon>Micromonosporaceae</taxon>
        <taxon>Actinoplanes</taxon>
    </lineage>
</organism>
<dbReference type="EMBL" id="BOMF01000076">
    <property type="protein sequence ID" value="GID46686.1"/>
    <property type="molecule type" value="Genomic_DNA"/>
</dbReference>
<keyword evidence="3 6" id="KW-0812">Transmembrane</keyword>
<feature type="transmembrane region" description="Helical" evidence="6">
    <location>
        <begin position="147"/>
        <end position="166"/>
    </location>
</feature>
<dbReference type="InterPro" id="IPR022791">
    <property type="entry name" value="L-PG_synthase/AglD"/>
</dbReference>
<accession>A0ABQ3WKB2</accession>
<comment type="subcellular location">
    <subcellularLocation>
        <location evidence="1">Cell membrane</location>
        <topology evidence="1">Multi-pass membrane protein</topology>
    </subcellularLocation>
</comment>
<reference evidence="7" key="1">
    <citation type="submission" date="2021-01" db="EMBL/GenBank/DDBJ databases">
        <title>Whole genome shotgun sequence of Actinoplanes capillaceus NBRC 16408.</title>
        <authorList>
            <person name="Komaki H."/>
            <person name="Tamura T."/>
        </authorList>
    </citation>
    <scope>NUCLEOTIDE SEQUENCE [LARGE SCALE GENOMIC DNA]</scope>
    <source>
        <strain evidence="7">NBRC 16408</strain>
    </source>
</reference>
<evidence type="ECO:0000313" key="7">
    <source>
        <dbReference type="EMBL" id="GID46686.1"/>
    </source>
</evidence>
<dbReference type="RefSeq" id="WP_204296953.1">
    <property type="nucleotide sequence ID" value="NZ_BAAAGQ010000006.1"/>
</dbReference>
<name>A0ABQ3WKB2_9ACTN</name>